<reference evidence="1" key="1">
    <citation type="submission" date="2022-03" db="EMBL/GenBank/DDBJ databases">
        <authorList>
            <person name="Sayadi A."/>
        </authorList>
    </citation>
    <scope>NUCLEOTIDE SEQUENCE</scope>
</reference>
<name>A0A9P0K1V9_ACAOB</name>
<evidence type="ECO:0000313" key="1">
    <source>
        <dbReference type="EMBL" id="CAH1961948.1"/>
    </source>
</evidence>
<dbReference type="EMBL" id="CAKOFQ010006698">
    <property type="protein sequence ID" value="CAH1961948.1"/>
    <property type="molecule type" value="Genomic_DNA"/>
</dbReference>
<proteinExistence type="predicted"/>
<dbReference type="InterPro" id="IPR027417">
    <property type="entry name" value="P-loop_NTPase"/>
</dbReference>
<dbReference type="Proteomes" id="UP001152888">
    <property type="component" value="Unassembled WGS sequence"/>
</dbReference>
<dbReference type="SUPFAM" id="SSF52540">
    <property type="entry name" value="P-loop containing nucleoside triphosphate hydrolases"/>
    <property type="match status" value="1"/>
</dbReference>
<gene>
    <name evidence="1" type="ORF">ACAOBT_LOCUS4415</name>
</gene>
<dbReference type="AlphaFoldDB" id="A0A9P0K1V9"/>
<keyword evidence="2" id="KW-1185">Reference proteome</keyword>
<accession>A0A9P0K1V9</accession>
<organism evidence="1 2">
    <name type="scientific">Acanthoscelides obtectus</name>
    <name type="common">Bean weevil</name>
    <name type="synonym">Bruchus obtectus</name>
    <dbReference type="NCBI Taxonomy" id="200917"/>
    <lineage>
        <taxon>Eukaryota</taxon>
        <taxon>Metazoa</taxon>
        <taxon>Ecdysozoa</taxon>
        <taxon>Arthropoda</taxon>
        <taxon>Hexapoda</taxon>
        <taxon>Insecta</taxon>
        <taxon>Pterygota</taxon>
        <taxon>Neoptera</taxon>
        <taxon>Endopterygota</taxon>
        <taxon>Coleoptera</taxon>
        <taxon>Polyphaga</taxon>
        <taxon>Cucujiformia</taxon>
        <taxon>Chrysomeloidea</taxon>
        <taxon>Chrysomelidae</taxon>
        <taxon>Bruchinae</taxon>
        <taxon>Bruchini</taxon>
        <taxon>Acanthoscelides</taxon>
    </lineage>
</organism>
<dbReference type="OrthoDB" id="341477at2759"/>
<sequence length="107" mass="12155">MSVTDPIIFMVGSKLDLVNRFSYDHITKSAFKLARKLNAEYWPVSSRTGRNLNAMFNRVAALSFDEYIVKSDDEPVLGVPIGKSLIDLRQDDVHQRAKKNCFSSKCK</sequence>
<evidence type="ECO:0000313" key="2">
    <source>
        <dbReference type="Proteomes" id="UP001152888"/>
    </source>
</evidence>
<comment type="caution">
    <text evidence="1">The sequence shown here is derived from an EMBL/GenBank/DDBJ whole genome shotgun (WGS) entry which is preliminary data.</text>
</comment>
<dbReference type="Gene3D" id="3.40.50.300">
    <property type="entry name" value="P-loop containing nucleotide triphosphate hydrolases"/>
    <property type="match status" value="1"/>
</dbReference>
<protein>
    <submittedName>
        <fullName evidence="1">Uncharacterized protein</fullName>
    </submittedName>
</protein>